<evidence type="ECO:0000256" key="1">
    <source>
        <dbReference type="ARBA" id="ARBA00001946"/>
    </source>
</evidence>
<dbReference type="PANTHER" id="PTHR43046">
    <property type="entry name" value="GDP-MANNOSE MANNOSYL HYDROLASE"/>
    <property type="match status" value="1"/>
</dbReference>
<gene>
    <name evidence="4" type="ORF">EDC14_102336</name>
</gene>
<dbReference type="PROSITE" id="PS51462">
    <property type="entry name" value="NUDIX"/>
    <property type="match status" value="1"/>
</dbReference>
<sequence length="153" mass="17258">MRGLRNSAKAIIIQDGKLLCTKNRDAWGDFYLLPGGGQEPFETLHEALRRECREEIGAEIEIGDLRYIREYIGKNHEFAEWDGDLHQIEFMYECALRPGAMPQNGAVPDSYQTGIAWLALNEFGKVRLYPQALKKLLMEDGVLLGPVYLGDAG</sequence>
<dbReference type="Proteomes" id="UP000295008">
    <property type="component" value="Unassembled WGS sequence"/>
</dbReference>
<dbReference type="InterPro" id="IPR000086">
    <property type="entry name" value="NUDIX_hydrolase_dom"/>
</dbReference>
<name>A0A4V6NGT1_HYDET</name>
<dbReference type="InterPro" id="IPR015797">
    <property type="entry name" value="NUDIX_hydrolase-like_dom_sf"/>
</dbReference>
<evidence type="ECO:0000313" key="5">
    <source>
        <dbReference type="Proteomes" id="UP000295008"/>
    </source>
</evidence>
<comment type="cofactor">
    <cofactor evidence="1">
        <name>Mg(2+)</name>
        <dbReference type="ChEBI" id="CHEBI:18420"/>
    </cofactor>
</comment>
<protein>
    <submittedName>
        <fullName evidence="4">8-oxo-dGTP pyrophosphatase MutT (NUDIX family)</fullName>
    </submittedName>
</protein>
<dbReference type="CDD" id="cd18880">
    <property type="entry name" value="NUDIX_ADPRase"/>
    <property type="match status" value="1"/>
</dbReference>
<dbReference type="RefSeq" id="WP_132015551.1">
    <property type="nucleotide sequence ID" value="NZ_SLUN01000023.1"/>
</dbReference>
<dbReference type="GO" id="GO:0016787">
    <property type="term" value="F:hydrolase activity"/>
    <property type="evidence" value="ECO:0007669"/>
    <property type="project" value="UniProtKB-KW"/>
</dbReference>
<dbReference type="Pfam" id="PF00293">
    <property type="entry name" value="NUDIX"/>
    <property type="match status" value="1"/>
</dbReference>
<dbReference type="AlphaFoldDB" id="A0A4V6NGT1"/>
<dbReference type="Gene3D" id="3.90.79.10">
    <property type="entry name" value="Nucleoside Triphosphate Pyrophosphohydrolase"/>
    <property type="match status" value="1"/>
</dbReference>
<evidence type="ECO:0000259" key="3">
    <source>
        <dbReference type="PROSITE" id="PS51462"/>
    </source>
</evidence>
<keyword evidence="2" id="KW-0378">Hydrolase</keyword>
<keyword evidence="5" id="KW-1185">Reference proteome</keyword>
<proteinExistence type="predicted"/>
<dbReference type="SUPFAM" id="SSF55811">
    <property type="entry name" value="Nudix"/>
    <property type="match status" value="1"/>
</dbReference>
<feature type="domain" description="Nudix hydrolase" evidence="3">
    <location>
        <begin position="3"/>
        <end position="143"/>
    </location>
</feature>
<evidence type="ECO:0000256" key="2">
    <source>
        <dbReference type="ARBA" id="ARBA00022801"/>
    </source>
</evidence>
<dbReference type="EMBL" id="SLUN01000023">
    <property type="protein sequence ID" value="TCL62757.1"/>
    <property type="molecule type" value="Genomic_DNA"/>
</dbReference>
<comment type="caution">
    <text evidence="4">The sequence shown here is derived from an EMBL/GenBank/DDBJ whole genome shotgun (WGS) entry which is preliminary data.</text>
</comment>
<accession>A0A4V6NGT1</accession>
<reference evidence="4 5" key="1">
    <citation type="submission" date="2019-03" db="EMBL/GenBank/DDBJ databases">
        <title>Genomic Encyclopedia of Type Strains, Phase IV (KMG-IV): sequencing the most valuable type-strain genomes for metagenomic binning, comparative biology and taxonomic classification.</title>
        <authorList>
            <person name="Goeker M."/>
        </authorList>
    </citation>
    <scope>NUCLEOTIDE SEQUENCE [LARGE SCALE GENOMIC DNA]</scope>
    <source>
        <strain evidence="4 5">LX-B</strain>
    </source>
</reference>
<dbReference type="OrthoDB" id="9816289at2"/>
<organism evidence="4 5">
    <name type="scientific">Hydrogenispora ethanolica</name>
    <dbReference type="NCBI Taxonomy" id="1082276"/>
    <lineage>
        <taxon>Bacteria</taxon>
        <taxon>Bacillati</taxon>
        <taxon>Bacillota</taxon>
        <taxon>Hydrogenispora</taxon>
    </lineage>
</organism>
<dbReference type="PANTHER" id="PTHR43046:SF14">
    <property type="entry name" value="MUTT_NUDIX FAMILY PROTEIN"/>
    <property type="match status" value="1"/>
</dbReference>
<evidence type="ECO:0000313" key="4">
    <source>
        <dbReference type="EMBL" id="TCL62757.1"/>
    </source>
</evidence>